<dbReference type="InterPro" id="IPR011011">
    <property type="entry name" value="Znf_FYVE_PHD"/>
</dbReference>
<feature type="compositionally biased region" description="Basic and acidic residues" evidence="19">
    <location>
        <begin position="924"/>
        <end position="948"/>
    </location>
</feature>
<evidence type="ECO:0000256" key="18">
    <source>
        <dbReference type="PROSITE-ProRule" id="PRU00146"/>
    </source>
</evidence>
<dbReference type="SUPFAM" id="SSF57903">
    <property type="entry name" value="FYVE/PHD zinc finger"/>
    <property type="match status" value="1"/>
</dbReference>
<feature type="region of interest" description="Disordered" evidence="19">
    <location>
        <begin position="660"/>
        <end position="716"/>
    </location>
</feature>
<protein>
    <recommendedName>
        <fullName evidence="7">Transcription factor BYE1</fullName>
        <ecNumber evidence="6">2.7.1.1</ecNumber>
    </recommendedName>
</protein>
<feature type="region of interest" description="Disordered" evidence="19">
    <location>
        <begin position="922"/>
        <end position="1088"/>
    </location>
</feature>
<evidence type="ECO:0000256" key="17">
    <source>
        <dbReference type="ARBA" id="ARBA00047905"/>
    </source>
</evidence>
<evidence type="ECO:0000256" key="1">
    <source>
        <dbReference type="ARBA" id="ARBA00002311"/>
    </source>
</evidence>
<feature type="compositionally biased region" description="Polar residues" evidence="19">
    <location>
        <begin position="1243"/>
        <end position="1271"/>
    </location>
</feature>
<dbReference type="CDD" id="cd15552">
    <property type="entry name" value="PHD_PHF3_like"/>
    <property type="match status" value="1"/>
</dbReference>
<feature type="region of interest" description="Disordered" evidence="19">
    <location>
        <begin position="622"/>
        <end position="645"/>
    </location>
</feature>
<dbReference type="OrthoDB" id="419537at2759"/>
<feature type="compositionally biased region" description="Basic and acidic residues" evidence="19">
    <location>
        <begin position="1037"/>
        <end position="1087"/>
    </location>
</feature>
<dbReference type="GO" id="GO:0001678">
    <property type="term" value="P:intracellular glucose homeostasis"/>
    <property type="evidence" value="ECO:0007669"/>
    <property type="project" value="InterPro"/>
</dbReference>
<dbReference type="Gene3D" id="3.30.420.40">
    <property type="match status" value="1"/>
</dbReference>
<dbReference type="CDD" id="cd21538">
    <property type="entry name" value="SPOC_TFIIS"/>
    <property type="match status" value="1"/>
</dbReference>
<dbReference type="GO" id="GO:0008865">
    <property type="term" value="F:fructokinase activity"/>
    <property type="evidence" value="ECO:0007669"/>
    <property type="project" value="TreeGrafter"/>
</dbReference>
<sequence length="1693" mass="184218">MLSPNNANSPVIDNLAREFAFPIQAYDALVEQFIHELREGLTQEEAMPMIPTFVYHLPTGQEKAVLLSLDLGGTNLRVCRTTLSGAGEFEITHKKWTISDSLKKGPGKELFAWIAERIEEFVSELCSADDQVDHYPLGMTFSFPCEQLDINVGKLINWTKGFRGLDVIGKDVVKILQDCIDARNIKVVVNSLINDTVGTLLATAYKHPGCEIGIIFGTGTNCAYLEDQQEIHKIKPEAANYKSPTNQQVINTEWGAFGNKSGALPVNSYDRLLDNRSSQPGKQLYEKMVSGLYVSELTRLVLCDLASKGDLFVDVAGQPPKTAEQLGDLAIKERFDGAMMGALEGDDSSNLDGIERHFKTSYNLSTSLNDRHIIKYICEVISARAARLSAVGIAALIKKRNLLSQTNQVIVGIDGSLFNKYPNFRQHLVGALNEIFDAATVAAKVSLIHAEDGSGSRIKADSFTANHSDIKDFVGMADSTPQPDDFLNLDLVEINMEPQTSTEGESFIDFTGPHMQEQSNDGDLAGENNNDQGAVQWREENNPKIALGEAVILPETSVLTNTTQANFENMMGTQVALVAADTPHWRDEQPAVFGSLMEMELKQAEQGSGFITPNLIFNAPTVPPSESAVEAPKAEEDLSGAATATTAQEIASETALLTDATTTTTTASEQTSPQSITPSQSTKSPTAAKTETADVKPPPAVREIRRSGRTRRQSSMAALSEEYLQVTQGGLVLTAPVPERVTRSKKVYCHCQKPDNGEVMIQCDDCRQWFHGACVDITDEIAELMGLKNEKFFCDPCAEKLKDANGNDKVLYRSRTSDNRDCALPTCLNEARLTSDYCSEECAIKGIELEASQSVSKPGRVLLPIVIPSRSVPPPAASPSTLSPAIKKSSAAIPPKSPVSPKPEQDPIRSTALKGLTESLRMAADSKEKETKDQTKGPDDKEPKKEETGSGQSMEGVESKKEETGSSQSMEGVEPKKEETGSSQSMEGVEPKEEETGDSQSTEGVEPKKEETGSSQSMEGVEPKEEETGDSQPMESIEPKKSDNEERPERPSEGETPEKAIKENSEEANKDEEPRESEEKIEPKGLSEEQIVSLATEIERELYLYTATPGQIGCGRDYKTKYRSLFFNLKDKNNSGLREKILSGVLTPFALVRLSPEELANPELQSMAEEVRKRSIHDSVLTIEQGSFIKTTHRGDLTFVHGPSLSSETVSSTTGGRLSEHGAGNEQEAGSPSTSDDKEAIATTPTDGPKTSANGSGNNSSKTTPVGSPTTNALDKLLARIQTNKRSGEEVLSEVLAHEKRQKLVEGDTDFTLSRGGAPSSYLPREPSPYSPSPSPPDSPAVASTTPPDSPPPFMLEDIKRNLERKNRSIFPVWQGTLQMHQVARFPARAFQVGGRAISGHSTSRGPLAEMVAPAWTDLLTKGISIDGRISTSSVESYVAQQLHSATKEVLIVQFEIADRQADEESDKSFDQRESEFTKLFRYFHEKKRNGVVPQKGRDVKDVYLVPVGANDPLPNYFKGLVDSEDKIRGPEPKDALFAVLVVNKPSTQRSHHVHSPMHSRSHPAPLHRSSGSTVSRPYPTQQERRGSYSPRMMSPREDATSAPPPQPPQPRPVPFAIGAPMMQHHHQSHHMAPQGPPPPPPGMPPTMPQGSTAAGPATTPAKGAKAPSLQELQSLVNQLFPAGTGSHSPQPM</sequence>
<dbReference type="SMART" id="SM00510">
    <property type="entry name" value="TFS2M"/>
    <property type="match status" value="1"/>
</dbReference>
<feature type="compositionally biased region" description="Low complexity" evidence="19">
    <location>
        <begin position="1649"/>
        <end position="1669"/>
    </location>
</feature>
<keyword evidence="13" id="KW-0862">Zinc</keyword>
<comment type="similarity">
    <text evidence="4">Belongs to the hexokinase family.</text>
</comment>
<dbReference type="GO" id="GO:0005536">
    <property type="term" value="F:D-glucose binding"/>
    <property type="evidence" value="ECO:0007669"/>
    <property type="project" value="InterPro"/>
</dbReference>
<dbReference type="GO" id="GO:0008270">
    <property type="term" value="F:zinc ion binding"/>
    <property type="evidence" value="ECO:0007669"/>
    <property type="project" value="UniProtKB-KW"/>
</dbReference>
<proteinExistence type="inferred from homology"/>
<keyword evidence="23" id="KW-1185">Reference proteome</keyword>
<evidence type="ECO:0000256" key="11">
    <source>
        <dbReference type="ARBA" id="ARBA00022771"/>
    </source>
</evidence>
<evidence type="ECO:0000256" key="13">
    <source>
        <dbReference type="ARBA" id="ARBA00022833"/>
    </source>
</evidence>
<dbReference type="GO" id="GO:0006006">
    <property type="term" value="P:glucose metabolic process"/>
    <property type="evidence" value="ECO:0007669"/>
    <property type="project" value="TreeGrafter"/>
</dbReference>
<dbReference type="GO" id="GO:0006096">
    <property type="term" value="P:glycolytic process"/>
    <property type="evidence" value="ECO:0007669"/>
    <property type="project" value="UniProtKB-KW"/>
</dbReference>
<dbReference type="Pfam" id="PF07744">
    <property type="entry name" value="SPOC"/>
    <property type="match status" value="1"/>
</dbReference>
<evidence type="ECO:0000256" key="4">
    <source>
        <dbReference type="ARBA" id="ARBA00009225"/>
    </source>
</evidence>
<feature type="compositionally biased region" description="Polar residues" evidence="19">
    <location>
        <begin position="1570"/>
        <end position="1582"/>
    </location>
</feature>
<dbReference type="Gene3D" id="1.10.472.30">
    <property type="entry name" value="Transcription elongation factor S-II, central domain"/>
    <property type="match status" value="1"/>
</dbReference>
<dbReference type="InterPro" id="IPR019786">
    <property type="entry name" value="Zinc_finger_PHD-type_CS"/>
</dbReference>
<dbReference type="PROSITE" id="PS51321">
    <property type="entry name" value="TFIIS_CENTRAL"/>
    <property type="match status" value="1"/>
</dbReference>
<dbReference type="InterPro" id="IPR022673">
    <property type="entry name" value="Hexokinase_C"/>
</dbReference>
<evidence type="ECO:0000259" key="20">
    <source>
        <dbReference type="PROSITE" id="PS50016"/>
    </source>
</evidence>
<dbReference type="GO" id="GO:0005829">
    <property type="term" value="C:cytosol"/>
    <property type="evidence" value="ECO:0007669"/>
    <property type="project" value="TreeGrafter"/>
</dbReference>
<dbReference type="Pfam" id="PF00349">
    <property type="entry name" value="Hexokinase_1"/>
    <property type="match status" value="1"/>
</dbReference>
<keyword evidence="10" id="KW-0547">Nucleotide-binding</keyword>
<dbReference type="GO" id="GO:0005739">
    <property type="term" value="C:mitochondrion"/>
    <property type="evidence" value="ECO:0007669"/>
    <property type="project" value="TreeGrafter"/>
</dbReference>
<dbReference type="Proteomes" id="UP000780801">
    <property type="component" value="Unassembled WGS sequence"/>
</dbReference>
<evidence type="ECO:0000256" key="9">
    <source>
        <dbReference type="ARBA" id="ARBA00022723"/>
    </source>
</evidence>
<organism evidence="22 23">
    <name type="scientific">Lunasporangiospora selenospora</name>
    <dbReference type="NCBI Taxonomy" id="979761"/>
    <lineage>
        <taxon>Eukaryota</taxon>
        <taxon>Fungi</taxon>
        <taxon>Fungi incertae sedis</taxon>
        <taxon>Mucoromycota</taxon>
        <taxon>Mortierellomycotina</taxon>
        <taxon>Mortierellomycetes</taxon>
        <taxon>Mortierellales</taxon>
        <taxon>Mortierellaceae</taxon>
        <taxon>Lunasporangiospora</taxon>
    </lineage>
</organism>
<dbReference type="InterPro" id="IPR043129">
    <property type="entry name" value="ATPase_NBD"/>
</dbReference>
<dbReference type="Pfam" id="PF00628">
    <property type="entry name" value="PHD"/>
    <property type="match status" value="1"/>
</dbReference>
<reference evidence="22" key="1">
    <citation type="journal article" date="2020" name="Fungal Divers.">
        <title>Resolving the Mortierellaceae phylogeny through synthesis of multi-gene phylogenetics and phylogenomics.</title>
        <authorList>
            <person name="Vandepol N."/>
            <person name="Liber J."/>
            <person name="Desiro A."/>
            <person name="Na H."/>
            <person name="Kennedy M."/>
            <person name="Barry K."/>
            <person name="Grigoriev I.V."/>
            <person name="Miller A.N."/>
            <person name="O'Donnell K."/>
            <person name="Stajich J.E."/>
            <person name="Bonito G."/>
        </authorList>
    </citation>
    <scope>NUCLEOTIDE SEQUENCE</scope>
    <source>
        <strain evidence="22">KOD1015</strain>
    </source>
</reference>
<dbReference type="CDD" id="cd24018">
    <property type="entry name" value="ASKHA_NBD_HK_fungi"/>
    <property type="match status" value="1"/>
</dbReference>
<keyword evidence="8" id="KW-0808">Transferase</keyword>
<comment type="function">
    <text evidence="1">Negative regulator of transcription elongation.</text>
</comment>
<dbReference type="InterPro" id="IPR013083">
    <property type="entry name" value="Znf_RING/FYVE/PHD"/>
</dbReference>
<comment type="pathway">
    <text evidence="3">Carbohydrate metabolism; hexose metabolism.</text>
</comment>
<feature type="domain" description="PHD-type" evidence="20">
    <location>
        <begin position="746"/>
        <end position="800"/>
    </location>
</feature>
<accession>A0A9P6G0Q4</accession>
<evidence type="ECO:0000256" key="12">
    <source>
        <dbReference type="ARBA" id="ARBA00022777"/>
    </source>
</evidence>
<dbReference type="Pfam" id="PF07500">
    <property type="entry name" value="TFIIS_M"/>
    <property type="match status" value="1"/>
</dbReference>
<dbReference type="GO" id="GO:0005524">
    <property type="term" value="F:ATP binding"/>
    <property type="evidence" value="ECO:0007669"/>
    <property type="project" value="UniProtKB-KW"/>
</dbReference>
<evidence type="ECO:0000256" key="5">
    <source>
        <dbReference type="ARBA" id="ARBA00011050"/>
    </source>
</evidence>
<feature type="region of interest" description="Disordered" evidence="19">
    <location>
        <begin position="869"/>
        <end position="909"/>
    </location>
</feature>
<name>A0A9P6G0Q4_9FUNG</name>
<comment type="caution">
    <text evidence="22">The sequence shown here is derived from an EMBL/GenBank/DDBJ whole genome shotgun (WGS) entry which is preliminary data.</text>
</comment>
<dbReference type="SUPFAM" id="SSF53067">
    <property type="entry name" value="Actin-like ATPase domain"/>
    <property type="match status" value="2"/>
</dbReference>
<dbReference type="PROSITE" id="PS51748">
    <property type="entry name" value="HEXOKINASE_2"/>
    <property type="match status" value="1"/>
</dbReference>
<evidence type="ECO:0000256" key="15">
    <source>
        <dbReference type="ARBA" id="ARBA00023152"/>
    </source>
</evidence>
<feature type="domain" description="TFIIS central" evidence="21">
    <location>
        <begin position="1074"/>
        <end position="1187"/>
    </location>
</feature>
<evidence type="ECO:0000256" key="6">
    <source>
        <dbReference type="ARBA" id="ARBA00012324"/>
    </source>
</evidence>
<feature type="compositionally biased region" description="Low complexity" evidence="19">
    <location>
        <begin position="660"/>
        <end position="686"/>
    </location>
</feature>
<evidence type="ECO:0000256" key="3">
    <source>
        <dbReference type="ARBA" id="ARBA00005028"/>
    </source>
</evidence>
<dbReference type="Gene3D" id="3.30.40.10">
    <property type="entry name" value="Zinc/RING finger domain, C3HC4 (zinc finger)"/>
    <property type="match status" value="1"/>
</dbReference>
<dbReference type="SMART" id="SM00249">
    <property type="entry name" value="PHD"/>
    <property type="match status" value="1"/>
</dbReference>
<evidence type="ECO:0000256" key="7">
    <source>
        <dbReference type="ARBA" id="ARBA00021616"/>
    </source>
</evidence>
<dbReference type="GO" id="GO:0006351">
    <property type="term" value="P:DNA-templated transcription"/>
    <property type="evidence" value="ECO:0007669"/>
    <property type="project" value="InterPro"/>
</dbReference>
<keyword evidence="14" id="KW-0067">ATP-binding</keyword>
<comment type="catalytic activity">
    <reaction evidence="17">
        <text>D-fructose + ATP = D-fructose 6-phosphate + ADP + H(+)</text>
        <dbReference type="Rhea" id="RHEA:16125"/>
        <dbReference type="ChEBI" id="CHEBI:15378"/>
        <dbReference type="ChEBI" id="CHEBI:30616"/>
        <dbReference type="ChEBI" id="CHEBI:37721"/>
        <dbReference type="ChEBI" id="CHEBI:61527"/>
        <dbReference type="ChEBI" id="CHEBI:456216"/>
        <dbReference type="EC" id="2.7.1.1"/>
    </reaction>
    <physiologicalReaction direction="left-to-right" evidence="17">
        <dbReference type="Rhea" id="RHEA:16126"/>
    </physiologicalReaction>
</comment>
<feature type="non-terminal residue" evidence="22">
    <location>
        <position position="1"/>
    </location>
</feature>
<dbReference type="InterPro" id="IPR001965">
    <property type="entry name" value="Znf_PHD"/>
</dbReference>
<evidence type="ECO:0000256" key="16">
    <source>
        <dbReference type="ARBA" id="ARBA00044613"/>
    </source>
</evidence>
<comment type="similarity">
    <text evidence="5">Belongs to the BYE1 family.</text>
</comment>
<dbReference type="GO" id="GO:0004340">
    <property type="term" value="F:glucokinase activity"/>
    <property type="evidence" value="ECO:0007669"/>
    <property type="project" value="TreeGrafter"/>
</dbReference>
<evidence type="ECO:0000259" key="21">
    <source>
        <dbReference type="PROSITE" id="PS51321"/>
    </source>
</evidence>
<dbReference type="InterPro" id="IPR003618">
    <property type="entry name" value="TFIIS_cen_dom"/>
</dbReference>
<dbReference type="PANTHER" id="PTHR19443">
    <property type="entry name" value="HEXOKINASE"/>
    <property type="match status" value="1"/>
</dbReference>
<dbReference type="PROSITE" id="PS01359">
    <property type="entry name" value="ZF_PHD_1"/>
    <property type="match status" value="1"/>
</dbReference>
<feature type="compositionally biased region" description="Pro residues" evidence="19">
    <location>
        <begin position="1635"/>
        <end position="1648"/>
    </location>
</feature>
<feature type="compositionally biased region" description="Pro residues" evidence="19">
    <location>
        <begin position="1326"/>
        <end position="1339"/>
    </location>
</feature>
<dbReference type="EMBL" id="JAABOA010000295">
    <property type="protein sequence ID" value="KAF9584929.1"/>
    <property type="molecule type" value="Genomic_DNA"/>
</dbReference>
<evidence type="ECO:0000256" key="8">
    <source>
        <dbReference type="ARBA" id="ARBA00022679"/>
    </source>
</evidence>
<evidence type="ECO:0000256" key="14">
    <source>
        <dbReference type="ARBA" id="ARBA00022840"/>
    </source>
</evidence>
<feature type="compositionally biased region" description="Polar residues" evidence="19">
    <location>
        <begin position="1204"/>
        <end position="1216"/>
    </location>
</feature>
<gene>
    <name evidence="22" type="primary">GLK1_2</name>
    <name evidence="22" type="ORF">BGW38_004624</name>
</gene>
<dbReference type="EC" id="2.7.1.1" evidence="6"/>
<evidence type="ECO:0000256" key="2">
    <source>
        <dbReference type="ARBA" id="ARBA00004888"/>
    </source>
</evidence>
<dbReference type="InterPro" id="IPR022672">
    <property type="entry name" value="Hexokinase_N"/>
</dbReference>
<dbReference type="InterPro" id="IPR012921">
    <property type="entry name" value="SPOC_C"/>
</dbReference>
<evidence type="ECO:0000313" key="22">
    <source>
        <dbReference type="EMBL" id="KAF9584929.1"/>
    </source>
</evidence>
<feature type="region of interest" description="Disordered" evidence="19">
    <location>
        <begin position="1548"/>
        <end position="1693"/>
    </location>
</feature>
<keyword evidence="11 18" id="KW-0863">Zinc-finger</keyword>
<feature type="region of interest" description="Disordered" evidence="19">
    <location>
        <begin position="1306"/>
        <end position="1353"/>
    </location>
</feature>
<keyword evidence="12" id="KW-0418">Kinase</keyword>
<feature type="region of interest" description="Disordered" evidence="19">
    <location>
        <begin position="1199"/>
        <end position="1271"/>
    </location>
</feature>
<keyword evidence="9" id="KW-0479">Metal-binding</keyword>
<dbReference type="PRINTS" id="PR00475">
    <property type="entry name" value="HEXOKINASE"/>
</dbReference>
<dbReference type="InterPro" id="IPR019787">
    <property type="entry name" value="Znf_PHD-finger"/>
</dbReference>
<dbReference type="Gene3D" id="3.40.367.20">
    <property type="match status" value="1"/>
</dbReference>
<keyword evidence="15" id="KW-0324">Glycolysis</keyword>
<feature type="compositionally biased region" description="Pro residues" evidence="19">
    <location>
        <begin position="1603"/>
        <end position="1614"/>
    </location>
</feature>
<dbReference type="SUPFAM" id="SSF46942">
    <property type="entry name" value="Elongation factor TFIIS domain 2"/>
    <property type="match status" value="1"/>
</dbReference>
<dbReference type="PANTHER" id="PTHR19443:SF16">
    <property type="entry name" value="HEXOKINASE TYPE 1-RELATED"/>
    <property type="match status" value="1"/>
</dbReference>
<evidence type="ECO:0000256" key="10">
    <source>
        <dbReference type="ARBA" id="ARBA00022741"/>
    </source>
</evidence>
<dbReference type="Pfam" id="PF03727">
    <property type="entry name" value="Hexokinase_2"/>
    <property type="match status" value="1"/>
</dbReference>
<evidence type="ECO:0000313" key="23">
    <source>
        <dbReference type="Proteomes" id="UP000780801"/>
    </source>
</evidence>
<dbReference type="InterPro" id="IPR036575">
    <property type="entry name" value="TFIIS_cen_dom_sf"/>
</dbReference>
<comment type="catalytic activity">
    <reaction evidence="16">
        <text>a D-hexose + ATP = a D-hexose 6-phosphate + ADP + H(+)</text>
        <dbReference type="Rhea" id="RHEA:22740"/>
        <dbReference type="ChEBI" id="CHEBI:4194"/>
        <dbReference type="ChEBI" id="CHEBI:15378"/>
        <dbReference type="ChEBI" id="CHEBI:30616"/>
        <dbReference type="ChEBI" id="CHEBI:229467"/>
        <dbReference type="ChEBI" id="CHEBI:456216"/>
        <dbReference type="EC" id="2.7.1.1"/>
    </reaction>
    <physiologicalReaction direction="left-to-right" evidence="16">
        <dbReference type="Rhea" id="RHEA:22741"/>
    </physiologicalReaction>
</comment>
<dbReference type="PROSITE" id="PS50016">
    <property type="entry name" value="ZF_PHD_2"/>
    <property type="match status" value="1"/>
</dbReference>
<comment type="pathway">
    <text evidence="2">Carbohydrate degradation; glycolysis; D-glyceraldehyde 3-phosphate and glycerone phosphate from D-glucose: step 1/4.</text>
</comment>
<evidence type="ECO:0000256" key="19">
    <source>
        <dbReference type="SAM" id="MobiDB-lite"/>
    </source>
</evidence>
<feature type="compositionally biased region" description="Basic residues" evidence="19">
    <location>
        <begin position="1550"/>
        <end position="1562"/>
    </location>
</feature>
<dbReference type="InterPro" id="IPR001312">
    <property type="entry name" value="Hexokinase"/>
</dbReference>